<dbReference type="EMBL" id="CP002026">
    <property type="protein sequence ID" value="ADH88610.1"/>
    <property type="molecule type" value="Genomic_DNA"/>
</dbReference>
<dbReference type="SUPFAM" id="SSF55073">
    <property type="entry name" value="Nucleotide cyclase"/>
    <property type="match status" value="1"/>
</dbReference>
<dbReference type="InterPro" id="IPR001633">
    <property type="entry name" value="EAL_dom"/>
</dbReference>
<dbReference type="SUPFAM" id="SSF141868">
    <property type="entry name" value="EAL domain-like"/>
    <property type="match status" value="1"/>
</dbReference>
<feature type="domain" description="HAMP" evidence="3">
    <location>
        <begin position="199"/>
        <end position="252"/>
    </location>
</feature>
<dbReference type="Gene3D" id="3.30.70.270">
    <property type="match status" value="1"/>
</dbReference>
<dbReference type="SMART" id="SM00304">
    <property type="entry name" value="HAMP"/>
    <property type="match status" value="1"/>
</dbReference>
<dbReference type="InterPro" id="IPR029787">
    <property type="entry name" value="Nucleotide_cyclase"/>
</dbReference>
<evidence type="ECO:0000259" key="4">
    <source>
        <dbReference type="PROSITE" id="PS50887"/>
    </source>
</evidence>
<dbReference type="AlphaFoldDB" id="D7A8D7"/>
<dbReference type="Pfam" id="PF00990">
    <property type="entry name" value="GGDEF"/>
    <property type="match status" value="1"/>
</dbReference>
<dbReference type="GO" id="GO:0016020">
    <property type="term" value="C:membrane"/>
    <property type="evidence" value="ECO:0007669"/>
    <property type="project" value="InterPro"/>
</dbReference>
<accession>D7A8D7</accession>
<dbReference type="eggNOG" id="COG2770">
    <property type="taxonomic scope" value="Bacteria"/>
</dbReference>
<sequence>MTMQRRVRRAVLLFLLAVVLLSSLAGAVLYEIDTEAEDVEYNWIPAIRIVSGIGDQVRALDMDRAVSARTEHAGASIEDAEAKRAETIEGLLRELEAVPPATVVPAARVRVETAVRAFVASASAATASTGSPQGGGGEATALYAAADKALTELSAFLHEQAYVHANHVDEAVDFAGLLLVLSVLAFLAVALEAGRRFNRHIIGPLDELGRALEGLSRGDRDVRIGFQDRRDEIGDLARACVAFRDSLLSLSLSEKAREKAELEREHVAGHDLVTGLPNRATFTSLLGSALARGGQNASTYLLVMAVDGLRSVAELHGAAVRDEMVREIARRLKAEAPQEVTARLEGGLFGVFTVGSSRSTAGAKRLAGRLLEALDRPIVVGPATLELRTRIGISTHPADARSASELVRLAELALSRGAEGARTILFEARMDRELRLEAAMEADVKAAVAGEAMVPWFQPVVETATGVIFGVEMLARWPREGGEIVGPGEFIPVVERLGLMNELTLSLMRQAFRSARDWPRDIHLGVNFSASQLNEGTLPPRLLSLLQEEDFDPHRLEVEVTEDALLNYEGAAMNALNTLRELGASLVIDDFGMGYSSFSQLRTLAFDRLKIDRSFVQGMRGELDGRIVDAMIGLASGLGIDVVAEGVEEEWMARLLVEKGCRFAQGFHFARPMPADRLARLLAGGRPLPAPAD</sequence>
<dbReference type="HOGENOM" id="CLU_000445_70_46_5"/>
<dbReference type="InterPro" id="IPR043128">
    <property type="entry name" value="Rev_trsase/Diguanyl_cyclase"/>
</dbReference>
<dbReference type="PROSITE" id="PS50883">
    <property type="entry name" value="EAL"/>
    <property type="match status" value="1"/>
</dbReference>
<dbReference type="Pfam" id="PF00672">
    <property type="entry name" value="HAMP"/>
    <property type="match status" value="1"/>
</dbReference>
<gene>
    <name evidence="5" type="ordered locus">Snov_1298</name>
</gene>
<protein>
    <submittedName>
        <fullName evidence="5">Diguanylate cyclase/phosphodiesterase with extracellular sensor</fullName>
    </submittedName>
</protein>
<feature type="domain" description="EAL" evidence="2">
    <location>
        <begin position="437"/>
        <end position="686"/>
    </location>
</feature>
<evidence type="ECO:0000259" key="2">
    <source>
        <dbReference type="PROSITE" id="PS50883"/>
    </source>
</evidence>
<dbReference type="PANTHER" id="PTHR33121">
    <property type="entry name" value="CYCLIC DI-GMP PHOSPHODIESTERASE PDEF"/>
    <property type="match status" value="1"/>
</dbReference>
<dbReference type="InterPro" id="IPR035919">
    <property type="entry name" value="EAL_sf"/>
</dbReference>
<organism evidence="5 6">
    <name type="scientific">Ancylobacter novellus (strain ATCC 8093 / DSM 506 / JCM 20403 / CCM 1077 / IAM 12100 / NBRC 12443 / NCIMB 10456)</name>
    <name type="common">Starkeya novella</name>
    <dbReference type="NCBI Taxonomy" id="639283"/>
    <lineage>
        <taxon>Bacteria</taxon>
        <taxon>Pseudomonadati</taxon>
        <taxon>Pseudomonadota</taxon>
        <taxon>Alphaproteobacteria</taxon>
        <taxon>Hyphomicrobiales</taxon>
        <taxon>Xanthobacteraceae</taxon>
        <taxon>Ancylobacter</taxon>
    </lineage>
</organism>
<evidence type="ECO:0000256" key="1">
    <source>
        <dbReference type="SAM" id="SignalP"/>
    </source>
</evidence>
<dbReference type="SUPFAM" id="SSF158472">
    <property type="entry name" value="HAMP domain-like"/>
    <property type="match status" value="1"/>
</dbReference>
<dbReference type="STRING" id="639283.Snov_1298"/>
<dbReference type="Pfam" id="PF00563">
    <property type="entry name" value="EAL"/>
    <property type="match status" value="1"/>
</dbReference>
<dbReference type="PROSITE" id="PS50887">
    <property type="entry name" value="GGDEF"/>
    <property type="match status" value="1"/>
</dbReference>
<dbReference type="InterPro" id="IPR050706">
    <property type="entry name" value="Cyclic-di-GMP_PDE-like"/>
</dbReference>
<proteinExistence type="predicted"/>
<dbReference type="Proteomes" id="UP000006633">
    <property type="component" value="Chromosome"/>
</dbReference>
<dbReference type="PANTHER" id="PTHR33121:SF70">
    <property type="entry name" value="SIGNALING PROTEIN YKOW"/>
    <property type="match status" value="1"/>
</dbReference>
<feature type="signal peptide" evidence="1">
    <location>
        <begin position="1"/>
        <end position="27"/>
    </location>
</feature>
<dbReference type="PROSITE" id="PS50885">
    <property type="entry name" value="HAMP"/>
    <property type="match status" value="1"/>
</dbReference>
<dbReference type="NCBIfam" id="TIGR00254">
    <property type="entry name" value="GGDEF"/>
    <property type="match status" value="1"/>
</dbReference>
<dbReference type="SMART" id="SM00052">
    <property type="entry name" value="EAL"/>
    <property type="match status" value="1"/>
</dbReference>
<dbReference type="CDD" id="cd01948">
    <property type="entry name" value="EAL"/>
    <property type="match status" value="1"/>
</dbReference>
<keyword evidence="1" id="KW-0732">Signal</keyword>
<evidence type="ECO:0000313" key="5">
    <source>
        <dbReference type="EMBL" id="ADH88610.1"/>
    </source>
</evidence>
<dbReference type="InterPro" id="IPR000160">
    <property type="entry name" value="GGDEF_dom"/>
</dbReference>
<feature type="domain" description="GGDEF" evidence="4">
    <location>
        <begin position="297"/>
        <end position="429"/>
    </location>
</feature>
<dbReference type="RefSeq" id="WP_013166115.1">
    <property type="nucleotide sequence ID" value="NC_014217.1"/>
</dbReference>
<name>D7A8D7_ANCN5</name>
<dbReference type="SMART" id="SM00267">
    <property type="entry name" value="GGDEF"/>
    <property type="match status" value="1"/>
</dbReference>
<dbReference type="OrthoDB" id="9814202at2"/>
<dbReference type="GO" id="GO:0007165">
    <property type="term" value="P:signal transduction"/>
    <property type="evidence" value="ECO:0007669"/>
    <property type="project" value="InterPro"/>
</dbReference>
<dbReference type="GO" id="GO:0071111">
    <property type="term" value="F:cyclic-guanylate-specific phosphodiesterase activity"/>
    <property type="evidence" value="ECO:0007669"/>
    <property type="project" value="InterPro"/>
</dbReference>
<feature type="chain" id="PRO_5003092222" evidence="1">
    <location>
        <begin position="28"/>
        <end position="693"/>
    </location>
</feature>
<dbReference type="Gene3D" id="3.20.20.450">
    <property type="entry name" value="EAL domain"/>
    <property type="match status" value="1"/>
</dbReference>
<dbReference type="CDD" id="cd01949">
    <property type="entry name" value="GGDEF"/>
    <property type="match status" value="1"/>
</dbReference>
<reference evidence="5 6" key="1">
    <citation type="journal article" date="2012" name="Stand. Genomic Sci.">
        <title>Complete genome sequence of the facultatively chemolithoautotrophic and methylotrophic alpha Proteobacterium Starkeya novella type strain (ATCC 8093(T)).</title>
        <authorList>
            <person name="Kappler U."/>
            <person name="Davenport K."/>
            <person name="Beatson S."/>
            <person name="Lucas S."/>
            <person name="Lapidus A."/>
            <person name="Copeland A."/>
            <person name="Berry K.W."/>
            <person name="Glavina Del Rio T."/>
            <person name="Hammon N."/>
            <person name="Dalin E."/>
            <person name="Tice H."/>
            <person name="Pitluck S."/>
            <person name="Richardson P."/>
            <person name="Bruce D."/>
            <person name="Goodwin L.A."/>
            <person name="Han C."/>
            <person name="Tapia R."/>
            <person name="Detter J.C."/>
            <person name="Chang Y.J."/>
            <person name="Jeffries C.D."/>
            <person name="Land M."/>
            <person name="Hauser L."/>
            <person name="Kyrpides N.C."/>
            <person name="Goker M."/>
            <person name="Ivanova N."/>
            <person name="Klenk H.P."/>
            <person name="Woyke T."/>
        </authorList>
    </citation>
    <scope>NUCLEOTIDE SEQUENCE [LARGE SCALE GENOMIC DNA]</scope>
    <source>
        <strain evidence="6">ATCC 8093 / DSM 506 / JCM 20403 / CCM 1077 / IAM 12100 / NBRC 12443 / NCIMB 10456</strain>
    </source>
</reference>
<dbReference type="Gene3D" id="6.10.340.10">
    <property type="match status" value="1"/>
</dbReference>
<dbReference type="InterPro" id="IPR003660">
    <property type="entry name" value="HAMP_dom"/>
</dbReference>
<dbReference type="eggNOG" id="COG5001">
    <property type="taxonomic scope" value="Bacteria"/>
</dbReference>
<evidence type="ECO:0000259" key="3">
    <source>
        <dbReference type="PROSITE" id="PS50885"/>
    </source>
</evidence>
<keyword evidence="6" id="KW-1185">Reference proteome</keyword>
<evidence type="ECO:0000313" key="6">
    <source>
        <dbReference type="Proteomes" id="UP000006633"/>
    </source>
</evidence>
<dbReference type="CDD" id="cd06225">
    <property type="entry name" value="HAMP"/>
    <property type="match status" value="1"/>
</dbReference>
<dbReference type="KEGG" id="sno:Snov_1298"/>